<sequence length="149" mass="17527">MSNKVKERREAKIAKAVEAENWKEVDRLLQQEQSNAERRDRYHHKKSLEENISRNYGKQRERHEIVASSDLTPEEALSLKELTQDIQKAKEALTILDRKIVEMVAEQGCSYKETARCISEHYKKMSDVTVKSHYLKAIRKLAPLLEDYR</sequence>
<dbReference type="SUPFAM" id="SSF88659">
    <property type="entry name" value="Sigma3 and sigma4 domains of RNA polymerase sigma factors"/>
    <property type="match status" value="1"/>
</dbReference>
<proteinExistence type="predicted"/>
<gene>
    <name evidence="3" type="ORF">FMV2238Y02_05000</name>
</gene>
<accession>A0A3P5Y5H1</accession>
<evidence type="ECO:0000313" key="3">
    <source>
        <dbReference type="EMBL" id="VDC42067.1"/>
    </source>
</evidence>
<dbReference type="InterPro" id="IPR036388">
    <property type="entry name" value="WH-like_DNA-bd_sf"/>
</dbReference>
<feature type="compositionally biased region" description="Basic and acidic residues" evidence="2">
    <location>
        <begin position="47"/>
        <end position="64"/>
    </location>
</feature>
<feature type="coiled-coil region" evidence="1">
    <location>
        <begin position="79"/>
        <end position="106"/>
    </location>
</feature>
<dbReference type="EMBL" id="UXEP01000006">
    <property type="protein sequence ID" value="VDC42067.1"/>
    <property type="molecule type" value="Genomic_DNA"/>
</dbReference>
<dbReference type="Gene3D" id="1.10.10.10">
    <property type="entry name" value="Winged helix-like DNA-binding domain superfamily/Winged helix DNA-binding domain"/>
    <property type="match status" value="1"/>
</dbReference>
<dbReference type="AlphaFoldDB" id="A0A3P5Y5H1"/>
<organism evidence="3 4">
    <name type="scientific">Streptococcus canis</name>
    <dbReference type="NCBI Taxonomy" id="1329"/>
    <lineage>
        <taxon>Bacteria</taxon>
        <taxon>Bacillati</taxon>
        <taxon>Bacillota</taxon>
        <taxon>Bacilli</taxon>
        <taxon>Lactobacillales</taxon>
        <taxon>Streptococcaceae</taxon>
        <taxon>Streptococcus</taxon>
    </lineage>
</organism>
<keyword evidence="4" id="KW-1185">Reference proteome</keyword>
<evidence type="ECO:0000256" key="2">
    <source>
        <dbReference type="SAM" id="MobiDB-lite"/>
    </source>
</evidence>
<name>A0A3P5Y5H1_STRCB</name>
<evidence type="ECO:0000256" key="1">
    <source>
        <dbReference type="SAM" id="Coils"/>
    </source>
</evidence>
<evidence type="ECO:0000313" key="4">
    <source>
        <dbReference type="Proteomes" id="UP000280759"/>
    </source>
</evidence>
<dbReference type="InterPro" id="IPR013324">
    <property type="entry name" value="RNA_pol_sigma_r3/r4-like"/>
</dbReference>
<reference evidence="3 4" key="1">
    <citation type="submission" date="2018-10" db="EMBL/GenBank/DDBJ databases">
        <authorList>
            <consortium name="Molecular Microbiology and Infection Unit (UMMI)"/>
            <person name="Machado M."/>
        </authorList>
    </citation>
    <scope>NUCLEOTIDE SEQUENCE [LARGE SCALE GENOMIC DNA]</scope>
    <source>
        <strain evidence="3">FMV2238.02</strain>
    </source>
</reference>
<dbReference type="RefSeq" id="WP_000066866.1">
    <property type="nucleotide sequence ID" value="NZ_BLKN01000013.1"/>
</dbReference>
<feature type="region of interest" description="Disordered" evidence="2">
    <location>
        <begin position="32"/>
        <end position="64"/>
    </location>
</feature>
<dbReference type="Proteomes" id="UP000280759">
    <property type="component" value="Unassembled WGS sequence"/>
</dbReference>
<protein>
    <submittedName>
        <fullName evidence="3">Uncharacterized protein</fullName>
    </submittedName>
</protein>
<keyword evidence="1" id="KW-0175">Coiled coil</keyword>